<dbReference type="Proteomes" id="UP000284908">
    <property type="component" value="Unassembled WGS sequence"/>
</dbReference>
<sequence length="116" mass="12876">MKDYSAMSDDEIAMEIFLLNLCESARKLAISRGMNHHDVLRGGGEWSKYDPCNNPADAWPIIMANHIGIMPFKSGAATAWPTSIGLLSNFHVKHENPLRAAMICYLMMKDAGKCYG</sequence>
<dbReference type="AlphaFoldDB" id="A0A419NEL4"/>
<evidence type="ECO:0000313" key="1">
    <source>
        <dbReference type="EMBL" id="RJT47219.1"/>
    </source>
</evidence>
<protein>
    <submittedName>
        <fullName evidence="1">DUF2591 domain-containing protein</fullName>
    </submittedName>
</protein>
<name>A0A419NEL4_9GAMM</name>
<accession>A0A419NEL4</accession>
<reference evidence="1 2" key="1">
    <citation type="submission" date="2018-09" db="EMBL/GenBank/DDBJ databases">
        <authorList>
            <person name="Le Fleche-Mateos A."/>
        </authorList>
    </citation>
    <scope>NUCLEOTIDE SEQUENCE [LARGE SCALE GENOMIC DNA]</scope>
    <source>
        <strain evidence="1 2">DSM 27399</strain>
    </source>
</reference>
<evidence type="ECO:0000313" key="2">
    <source>
        <dbReference type="Proteomes" id="UP000284908"/>
    </source>
</evidence>
<dbReference type="InterPro" id="IPR019701">
    <property type="entry name" value="Phage_P22_NinX"/>
</dbReference>
<proteinExistence type="predicted"/>
<dbReference type="RefSeq" id="WP_120131228.1">
    <property type="nucleotide sequence ID" value="NZ_RAHH01000002.1"/>
</dbReference>
<gene>
    <name evidence="1" type="ORF">D6C13_02330</name>
</gene>
<dbReference type="OrthoDB" id="6504765at2"/>
<dbReference type="EMBL" id="RAHH01000002">
    <property type="protein sequence ID" value="RJT47219.1"/>
    <property type="molecule type" value="Genomic_DNA"/>
</dbReference>
<organism evidence="1 2">
    <name type="scientific">Rahnella woolbedingensis</name>
    <dbReference type="NCBI Taxonomy" id="1510574"/>
    <lineage>
        <taxon>Bacteria</taxon>
        <taxon>Pseudomonadati</taxon>
        <taxon>Pseudomonadota</taxon>
        <taxon>Gammaproteobacteria</taxon>
        <taxon>Enterobacterales</taxon>
        <taxon>Yersiniaceae</taxon>
        <taxon>Rahnella</taxon>
    </lineage>
</organism>
<comment type="caution">
    <text evidence="1">The sequence shown here is derived from an EMBL/GenBank/DDBJ whole genome shotgun (WGS) entry which is preliminary data.</text>
</comment>
<keyword evidence="2" id="KW-1185">Reference proteome</keyword>
<dbReference type="Pfam" id="PF10765">
    <property type="entry name" value="Phage_P22_NinX"/>
    <property type="match status" value="1"/>
</dbReference>